<feature type="signal peptide" evidence="1">
    <location>
        <begin position="1"/>
        <end position="18"/>
    </location>
</feature>
<evidence type="ECO:0000313" key="2">
    <source>
        <dbReference type="EMBL" id="KZT19472.1"/>
    </source>
</evidence>
<dbReference type="InterPro" id="IPR005197">
    <property type="entry name" value="Glyco_hydro_71"/>
</dbReference>
<dbReference type="InParanoid" id="A0A165NCR8"/>
<dbReference type="Gene3D" id="3.20.20.80">
    <property type="entry name" value="Glycosidases"/>
    <property type="match status" value="1"/>
</dbReference>
<dbReference type="GO" id="GO:0051118">
    <property type="term" value="F:glucan endo-1,3-alpha-glucosidase activity"/>
    <property type="evidence" value="ECO:0007669"/>
    <property type="project" value="InterPro"/>
</dbReference>
<dbReference type="Proteomes" id="UP000076761">
    <property type="component" value="Unassembled WGS sequence"/>
</dbReference>
<reference evidence="2 3" key="1">
    <citation type="journal article" date="2016" name="Mol. Biol. Evol.">
        <title>Comparative Genomics of Early-Diverging Mushroom-Forming Fungi Provides Insights into the Origins of Lignocellulose Decay Capabilities.</title>
        <authorList>
            <person name="Nagy L.G."/>
            <person name="Riley R."/>
            <person name="Tritt A."/>
            <person name="Adam C."/>
            <person name="Daum C."/>
            <person name="Floudas D."/>
            <person name="Sun H."/>
            <person name="Yadav J.S."/>
            <person name="Pangilinan J."/>
            <person name="Larsson K.H."/>
            <person name="Matsuura K."/>
            <person name="Barry K."/>
            <person name="Labutti K."/>
            <person name="Kuo R."/>
            <person name="Ohm R.A."/>
            <person name="Bhattacharya S.S."/>
            <person name="Shirouzu T."/>
            <person name="Yoshinaga Y."/>
            <person name="Martin F.M."/>
            <person name="Grigoriev I.V."/>
            <person name="Hibbett D.S."/>
        </authorList>
    </citation>
    <scope>NUCLEOTIDE SEQUENCE [LARGE SCALE GENOMIC DNA]</scope>
    <source>
        <strain evidence="2 3">HHB14362 ss-1</strain>
    </source>
</reference>
<dbReference type="Pfam" id="PF03659">
    <property type="entry name" value="Glyco_hydro_71"/>
    <property type="match status" value="1"/>
</dbReference>
<keyword evidence="3" id="KW-1185">Reference proteome</keyword>
<evidence type="ECO:0000256" key="1">
    <source>
        <dbReference type="SAM" id="SignalP"/>
    </source>
</evidence>
<organism evidence="2 3">
    <name type="scientific">Neolentinus lepideus HHB14362 ss-1</name>
    <dbReference type="NCBI Taxonomy" id="1314782"/>
    <lineage>
        <taxon>Eukaryota</taxon>
        <taxon>Fungi</taxon>
        <taxon>Dikarya</taxon>
        <taxon>Basidiomycota</taxon>
        <taxon>Agaricomycotina</taxon>
        <taxon>Agaricomycetes</taxon>
        <taxon>Gloeophyllales</taxon>
        <taxon>Gloeophyllaceae</taxon>
        <taxon>Neolentinus</taxon>
    </lineage>
</organism>
<evidence type="ECO:0000313" key="3">
    <source>
        <dbReference type="Proteomes" id="UP000076761"/>
    </source>
</evidence>
<name>A0A165NCR8_9AGAM</name>
<sequence length="497" mass="54116">MNFLSFITLIFAFTVAYALPLKFQPGADSTRSSISSRQSNSTSNPKYVVAHHMVGNTYPYTVDNWSSDIALAHSAGIDGFALNIGSDPWQQQRVADAYTAAQQFGPDFKLFISFDMSVLPCSSPDNAGALRNYITTYANHPNQLKYDGKVFASTFAGESCAFGQGSVAQGWSSQFTQHPELSGANAVYFAPSFFVDPNTFSTYNGAMDGAFNFNSGWPITLTTSSAQNIVSQLGASLQAISRPVVNALAKFIGSTSTDKQYLNGLSAMASNGGTRAYMAAVSPWFFTHYSPQTYDKNFIYLADSHLYPTRWENLVNMRDQVDLVEIVTWNDYGESHYIGPIEGAQPNSQAWVDGLDHTGWLDMTSYFATAYKTGSYPAITQDKIYLWSRTHPKDADASDPVGKPSNFELTQDTLWAVVMATAPATVTLTTSPSNSQTFNVQAGMNKLSIPISAGDTMKGVLTRDGTDVVTLAPSSDDFSFNGSPDTYNYNAFVAFSQ</sequence>
<accession>A0A165NCR8</accession>
<proteinExistence type="predicted"/>
<dbReference type="OrthoDB" id="3257981at2759"/>
<feature type="chain" id="PRO_5007863021" evidence="1">
    <location>
        <begin position="19"/>
        <end position="497"/>
    </location>
</feature>
<dbReference type="CDD" id="cd11577">
    <property type="entry name" value="GH71"/>
    <property type="match status" value="1"/>
</dbReference>
<keyword evidence="2" id="KW-0378">Hydrolase</keyword>
<dbReference type="AlphaFoldDB" id="A0A165NCR8"/>
<gene>
    <name evidence="2" type="ORF">NEOLEDRAFT_1077677</name>
</gene>
<dbReference type="STRING" id="1314782.A0A165NCR8"/>
<keyword evidence="1" id="KW-0732">Signal</keyword>
<dbReference type="EMBL" id="KV425640">
    <property type="protein sequence ID" value="KZT19472.1"/>
    <property type="molecule type" value="Genomic_DNA"/>
</dbReference>
<protein>
    <submittedName>
        <fullName evidence="2">Glycoside hydrolase family 71 protein</fullName>
    </submittedName>
</protein>